<feature type="region of interest" description="Disordered" evidence="3">
    <location>
        <begin position="1"/>
        <end position="46"/>
    </location>
</feature>
<dbReference type="Pfam" id="PF01553">
    <property type="entry name" value="Acyltransferase"/>
    <property type="match status" value="1"/>
</dbReference>
<dbReference type="GO" id="GO:0006654">
    <property type="term" value="P:phosphatidic acid biosynthetic process"/>
    <property type="evidence" value="ECO:0007669"/>
    <property type="project" value="TreeGrafter"/>
</dbReference>
<dbReference type="Proteomes" id="UP000050465">
    <property type="component" value="Unassembled WGS sequence"/>
</dbReference>
<name>A0A0N8KMZ5_9CYAN</name>
<sequence length="288" mass="31893">MPPRPPLTCLTQPNLPPDLPQTSLPQTSLSQTSSSTIRQSQSSPFSNPLEVSRWILFSMGIRIRVHHADRLPSSPFLMIANHRSFLDAPLLMAAAQRPVHFACHHYMSQVPVMRDVVGALGCFPLDQPQKRGRDFFRRATDFLRSQSSIGVFPEGTGPMVDITAPNEVGPFHRGFAHLALRYQSMAADPSVKDLKIVPTAIVALEEKQQDTVPFQLLSWFDPSEPLFRQSGRHPAVVYRRVTVVVGKPVAVSDWLPQVYGGKQAGTMANELSNHCHAQVQALLKAGCF</sequence>
<organism evidence="5 6">
    <name type="scientific">Phormidesmis priestleyi Ana</name>
    <dbReference type="NCBI Taxonomy" id="1666911"/>
    <lineage>
        <taxon>Bacteria</taxon>
        <taxon>Bacillati</taxon>
        <taxon>Cyanobacteriota</taxon>
        <taxon>Cyanophyceae</taxon>
        <taxon>Leptolyngbyales</taxon>
        <taxon>Leptolyngbyaceae</taxon>
        <taxon>Phormidesmis</taxon>
    </lineage>
</organism>
<dbReference type="InterPro" id="IPR002123">
    <property type="entry name" value="Plipid/glycerol_acylTrfase"/>
</dbReference>
<dbReference type="STRING" id="1666911.HLUCCA11_11890"/>
<evidence type="ECO:0000259" key="4">
    <source>
        <dbReference type="SMART" id="SM00563"/>
    </source>
</evidence>
<evidence type="ECO:0000313" key="6">
    <source>
        <dbReference type="Proteomes" id="UP000050465"/>
    </source>
</evidence>
<keyword evidence="1 5" id="KW-0808">Transferase</keyword>
<dbReference type="PANTHER" id="PTHR10434">
    <property type="entry name" value="1-ACYL-SN-GLYCEROL-3-PHOSPHATE ACYLTRANSFERASE"/>
    <property type="match status" value="1"/>
</dbReference>
<gene>
    <name evidence="5" type="ORF">HLUCCA11_11890</name>
</gene>
<keyword evidence="2 5" id="KW-0012">Acyltransferase</keyword>
<evidence type="ECO:0000256" key="2">
    <source>
        <dbReference type="ARBA" id="ARBA00023315"/>
    </source>
</evidence>
<feature type="domain" description="Phospholipid/glycerol acyltransferase" evidence="4">
    <location>
        <begin position="76"/>
        <end position="204"/>
    </location>
</feature>
<evidence type="ECO:0000256" key="3">
    <source>
        <dbReference type="SAM" id="MobiDB-lite"/>
    </source>
</evidence>
<dbReference type="SUPFAM" id="SSF69593">
    <property type="entry name" value="Glycerol-3-phosphate (1)-acyltransferase"/>
    <property type="match status" value="1"/>
</dbReference>
<evidence type="ECO:0000256" key="1">
    <source>
        <dbReference type="ARBA" id="ARBA00022679"/>
    </source>
</evidence>
<reference evidence="5 6" key="1">
    <citation type="submission" date="2015-09" db="EMBL/GenBank/DDBJ databases">
        <title>Identification and resolution of microdiversity through metagenomic sequencing of parallel consortia.</title>
        <authorList>
            <person name="Nelson W.C."/>
            <person name="Romine M.F."/>
            <person name="Lindemann S.R."/>
        </authorList>
    </citation>
    <scope>NUCLEOTIDE SEQUENCE [LARGE SCALE GENOMIC DNA]</scope>
    <source>
        <strain evidence="5">Ana</strain>
    </source>
</reference>
<accession>A0A0N8KMZ5</accession>
<comment type="caution">
    <text evidence="5">The sequence shown here is derived from an EMBL/GenBank/DDBJ whole genome shotgun (WGS) entry which is preliminary data.</text>
</comment>
<dbReference type="AlphaFoldDB" id="A0A0N8KMZ5"/>
<dbReference type="GO" id="GO:0003841">
    <property type="term" value="F:1-acylglycerol-3-phosphate O-acyltransferase activity"/>
    <property type="evidence" value="ECO:0007669"/>
    <property type="project" value="TreeGrafter"/>
</dbReference>
<protein>
    <submittedName>
        <fullName evidence="5">1-acyl-sn-glycerol-3-phosphate acyltransferase</fullName>
    </submittedName>
</protein>
<evidence type="ECO:0000313" key="5">
    <source>
        <dbReference type="EMBL" id="KPQ35114.1"/>
    </source>
</evidence>
<dbReference type="SMART" id="SM00563">
    <property type="entry name" value="PlsC"/>
    <property type="match status" value="1"/>
</dbReference>
<dbReference type="CDD" id="cd07989">
    <property type="entry name" value="LPLAT_AGPAT-like"/>
    <property type="match status" value="1"/>
</dbReference>
<dbReference type="PANTHER" id="PTHR10434:SF66">
    <property type="entry name" value="PHOSPHOLIPID_GLYCEROL ACYLTRANSFERASE DOMAIN-CONTAINING PROTEIN"/>
    <property type="match status" value="1"/>
</dbReference>
<dbReference type="EMBL" id="LJZR01000014">
    <property type="protein sequence ID" value="KPQ35114.1"/>
    <property type="molecule type" value="Genomic_DNA"/>
</dbReference>
<feature type="compositionally biased region" description="Low complexity" evidence="3">
    <location>
        <begin position="20"/>
        <end position="46"/>
    </location>
</feature>
<proteinExistence type="predicted"/>